<evidence type="ECO:0000256" key="1">
    <source>
        <dbReference type="ARBA" id="ARBA00004496"/>
    </source>
</evidence>
<feature type="domain" description="Rab3GAP catalytic subunit conserved" evidence="7">
    <location>
        <begin position="562"/>
        <end position="705"/>
    </location>
</feature>
<dbReference type="InterPro" id="IPR026147">
    <property type="entry name" value="Rab3GAP1_conserved"/>
</dbReference>
<accession>W8BD16</accession>
<dbReference type="GO" id="GO:0005737">
    <property type="term" value="C:cytoplasm"/>
    <property type="evidence" value="ECO:0007669"/>
    <property type="project" value="UniProtKB-SubCell"/>
</dbReference>
<evidence type="ECO:0000313" key="8">
    <source>
        <dbReference type="EMBL" id="JAB99175.1"/>
    </source>
</evidence>
<keyword evidence="5" id="KW-0963">Cytoplasm</keyword>
<dbReference type="PANTHER" id="PTHR21422">
    <property type="entry name" value="RAB3 GTPASE-ACTIVATING PROTEIN CATALYTIC SUBUNIT"/>
    <property type="match status" value="1"/>
</dbReference>
<organism evidence="8">
    <name type="scientific">Ceratitis capitata</name>
    <name type="common">Mediterranean fruit fly</name>
    <name type="synonym">Tephritis capitata</name>
    <dbReference type="NCBI Taxonomy" id="7213"/>
    <lineage>
        <taxon>Eukaryota</taxon>
        <taxon>Metazoa</taxon>
        <taxon>Ecdysozoa</taxon>
        <taxon>Arthropoda</taxon>
        <taxon>Hexapoda</taxon>
        <taxon>Insecta</taxon>
        <taxon>Pterygota</taxon>
        <taxon>Neoptera</taxon>
        <taxon>Endopterygota</taxon>
        <taxon>Diptera</taxon>
        <taxon>Brachycera</taxon>
        <taxon>Muscomorpha</taxon>
        <taxon>Tephritoidea</taxon>
        <taxon>Tephritidae</taxon>
        <taxon>Ceratitis</taxon>
        <taxon>Ceratitis</taxon>
    </lineage>
</organism>
<keyword evidence="4" id="KW-0343">GTPase activation</keyword>
<reference evidence="8" key="2">
    <citation type="journal article" date="2014" name="BMC Genomics">
        <title>A genomic perspective to assessing quality of mass-reared SIT flies used in Mediterranean fruit fly (Ceratitis capitata) eradication in California.</title>
        <authorList>
            <person name="Calla B."/>
            <person name="Hall B."/>
            <person name="Hou S."/>
            <person name="Geib S.M."/>
        </authorList>
    </citation>
    <scope>NUCLEOTIDE SEQUENCE</scope>
</reference>
<evidence type="ECO:0000256" key="2">
    <source>
        <dbReference type="ARBA" id="ARBA00008856"/>
    </source>
</evidence>
<evidence type="ECO:0000256" key="5">
    <source>
        <dbReference type="ARBA" id="ARBA00022490"/>
    </source>
</evidence>
<comment type="subcellular location">
    <subcellularLocation>
        <location evidence="1">Cytoplasm</location>
    </subcellularLocation>
</comment>
<evidence type="ECO:0000259" key="7">
    <source>
        <dbReference type="Pfam" id="PF13890"/>
    </source>
</evidence>
<dbReference type="OrthoDB" id="17346at2759"/>
<dbReference type="PANTHER" id="PTHR21422:SF9">
    <property type="entry name" value="RAB3 GTPASE-ACTIVATING PROTEIN CATALYTIC SUBUNIT"/>
    <property type="match status" value="1"/>
</dbReference>
<dbReference type="GO" id="GO:0005096">
    <property type="term" value="F:GTPase activator activity"/>
    <property type="evidence" value="ECO:0007669"/>
    <property type="project" value="UniProtKB-KW"/>
</dbReference>
<proteinExistence type="evidence at transcript level"/>
<dbReference type="InterPro" id="IPR045700">
    <property type="entry name" value="Rab3GAP1"/>
</dbReference>
<name>W8BD16_CERCA</name>
<dbReference type="EMBL" id="GAMC01007380">
    <property type="protein sequence ID" value="JAB99175.1"/>
    <property type="molecule type" value="mRNA"/>
</dbReference>
<protein>
    <recommendedName>
        <fullName evidence="3">Rab3 GTPase-activating protein catalytic subunit</fullName>
    </recommendedName>
</protein>
<comment type="similarity">
    <text evidence="2">Belongs to the Rab3-GAP catalytic subunit family.</text>
</comment>
<reference evidence="8" key="1">
    <citation type="submission" date="2013-07" db="EMBL/GenBank/DDBJ databases">
        <authorList>
            <person name="Geib S."/>
        </authorList>
    </citation>
    <scope>NUCLEOTIDE SEQUENCE</scope>
</reference>
<feature type="region of interest" description="Disordered" evidence="6">
    <location>
        <begin position="521"/>
        <end position="554"/>
    </location>
</feature>
<evidence type="ECO:0000256" key="3">
    <source>
        <dbReference type="ARBA" id="ARBA00015817"/>
    </source>
</evidence>
<dbReference type="Pfam" id="PF13890">
    <property type="entry name" value="Rab3-GTPase_cat"/>
    <property type="match status" value="1"/>
</dbReference>
<feature type="compositionally biased region" description="Polar residues" evidence="6">
    <location>
        <begin position="524"/>
        <end position="538"/>
    </location>
</feature>
<sequence>MAEEIDDSGFYRQDFSTVSDWEVFIAQLGETIQKLTLSEIDLPSHDNVFHSNWKLQTETILLQKEKIVVSSYVSTNEKGTGSASAIEKVANSFYEDLMNVKNTFGPPLKFQDFKSTHIISCMFGLSRFVVIHPYQQRLSNPSEVCTFLSAANVVAAEYCPLLPVFVQLYEPKLNIFVGVGSNTTHRTNFDIVSLKYSPTDCRYLSGLLTIFKEKLPRNVPTITVSVRNTYFLQPLRIRFPMSIPFRQFPDEQNDMDTNYIKSTQFIALPSGYFPYANTEVYLVYTWLDISENFALDSPHYTDFVPSKTQNCKMHQVTHAFSYMSSCLRDFLKLLCMEDTLESLAGRRSMESSGEENMAKALRNLTDPQHRHFRSSGSTEDNKLKTLKTISGPLQQSELKAFMSFLFPDLYPADKCYTYADDILQEKGEIDPHRIKSAPLDSLCSRLSCLLATCNAHFGGKSGLAQLYFAFIRELRFIWNFRLPISGVSATFPDTRTCLLNQKLQMLSYCIDRSIFGKYEKKQPLSDNNDMNESSTSDASFKDASKETDDEDEDEFYDCAEYAPEGRCKRLDDKKLLGCDEPLYVPITQDPVPKTEDELQEDAEAMLKHGSGSDLSMQLMCSSLLSDMEAFKAANPNGKLEDFIRWYSPRDWEEDDSGLGKLSARMEAPGNTWQKMWQDAKPVPAYKQKRLFDETTEGEKVMSYLESRNINEISKLVIITVLHAAIIKFKDVLETEKIFDIFEVKVDELLADLCHLSRNEELFNEEISSIEDATAKIVCLIEKLEKLEAQFFQFKCFERLTGSAECITFEEVKQKFQETIENGNSCNIANTIGQHIIDSNESEMQKCLITKEYVLRAREELSGCPHYLRAIVVGEEVRLCGAFTEHTTFI</sequence>
<gene>
    <name evidence="8" type="primary">RB3GP</name>
</gene>
<evidence type="ECO:0000256" key="6">
    <source>
        <dbReference type="SAM" id="MobiDB-lite"/>
    </source>
</evidence>
<dbReference type="AlphaFoldDB" id="W8BD16"/>
<evidence type="ECO:0000256" key="4">
    <source>
        <dbReference type="ARBA" id="ARBA00022468"/>
    </source>
</evidence>